<feature type="compositionally biased region" description="Basic and acidic residues" evidence="1">
    <location>
        <begin position="241"/>
        <end position="250"/>
    </location>
</feature>
<feature type="compositionally biased region" description="Basic and acidic residues" evidence="1">
    <location>
        <begin position="105"/>
        <end position="114"/>
    </location>
</feature>
<evidence type="ECO:0000256" key="1">
    <source>
        <dbReference type="SAM" id="MobiDB-lite"/>
    </source>
</evidence>
<keyword evidence="2" id="KW-0812">Transmembrane</keyword>
<feature type="compositionally biased region" description="Low complexity" evidence="1">
    <location>
        <begin position="157"/>
        <end position="172"/>
    </location>
</feature>
<evidence type="ECO:0000313" key="3">
    <source>
        <dbReference type="EMBL" id="MDJ1159057.1"/>
    </source>
</evidence>
<organism evidence="3 4">
    <name type="scientific">Chelatococcus albus</name>
    <dbReference type="NCBI Taxonomy" id="3047466"/>
    <lineage>
        <taxon>Bacteria</taxon>
        <taxon>Pseudomonadati</taxon>
        <taxon>Pseudomonadota</taxon>
        <taxon>Alphaproteobacteria</taxon>
        <taxon>Hyphomicrobiales</taxon>
        <taxon>Chelatococcaceae</taxon>
        <taxon>Chelatococcus</taxon>
    </lineage>
</organism>
<feature type="compositionally biased region" description="Basic and acidic residues" evidence="1">
    <location>
        <begin position="122"/>
        <end position="140"/>
    </location>
</feature>
<feature type="region of interest" description="Disordered" evidence="1">
    <location>
        <begin position="382"/>
        <end position="404"/>
    </location>
</feature>
<gene>
    <name evidence="3" type="ORF">QNA08_12500</name>
</gene>
<comment type="caution">
    <text evidence="3">The sequence shown here is derived from an EMBL/GenBank/DDBJ whole genome shotgun (WGS) entry which is preliminary data.</text>
</comment>
<accession>A0ABT7AI48</accession>
<dbReference type="Proteomes" id="UP001321492">
    <property type="component" value="Unassembled WGS sequence"/>
</dbReference>
<keyword evidence="4" id="KW-1185">Reference proteome</keyword>
<reference evidence="3 4" key="1">
    <citation type="submission" date="2023-05" db="EMBL/GenBank/DDBJ databases">
        <title>Chelatococcus sp. nov., a moderately thermophilic bacterium isolated from hot spring microbial mat.</title>
        <authorList>
            <person name="Hu C.-J."/>
            <person name="Li W.-J."/>
        </authorList>
    </citation>
    <scope>NUCLEOTIDE SEQUENCE [LARGE SCALE GENOMIC DNA]</scope>
    <source>
        <strain evidence="3 4">SYSU G07232</strain>
    </source>
</reference>
<dbReference type="RefSeq" id="WP_283741046.1">
    <property type="nucleotide sequence ID" value="NZ_JASJEV010000007.1"/>
</dbReference>
<keyword evidence="2" id="KW-1133">Transmembrane helix</keyword>
<dbReference type="EMBL" id="JASJEV010000007">
    <property type="protein sequence ID" value="MDJ1159057.1"/>
    <property type="molecule type" value="Genomic_DNA"/>
</dbReference>
<feature type="region of interest" description="Disordered" evidence="1">
    <location>
        <begin position="302"/>
        <end position="332"/>
    </location>
</feature>
<sequence>MVLGLFVVAGLFFVGGIAAIVSGSDIIVLERGWSMVIAGSVAATGGALLAGLGLVLRELKRLAAELAAAPRAAPAPLAGAAPALAAAGAAAALAAAGSAAQDAQEDQHSLDLRPPEPAAPEAEERRPEPSRPAEAERREPVVAAWGDRFRFDEIARPAGPAAEAPAENPAGARAEEPAPEARVFRPEPPSWLRKETAAPAAAEKKPLFPWLKTGAEEPAEAAPRPSPAEPDLPDVPDLAEPGERRAERMPPELPYREASYAEPSWPELLPEEAAEAPRPAAAAGRADLARAAEAAVAGALAAERRPGETADAAEEKAAPVTEAERGGAKTGEEAIPTVVGTYSAGGNLYVMFSDGSIEAETTRGVFRFTSLDELKSYIAKGEIGKGETGKGAPEDGPAAGRTKS</sequence>
<evidence type="ECO:0008006" key="5">
    <source>
        <dbReference type="Google" id="ProtNLM"/>
    </source>
</evidence>
<evidence type="ECO:0000313" key="4">
    <source>
        <dbReference type="Proteomes" id="UP001321492"/>
    </source>
</evidence>
<feature type="region of interest" description="Disordered" evidence="1">
    <location>
        <begin position="157"/>
        <end position="263"/>
    </location>
</feature>
<evidence type="ECO:0000256" key="2">
    <source>
        <dbReference type="SAM" id="Phobius"/>
    </source>
</evidence>
<protein>
    <recommendedName>
        <fullName evidence="5">DUF308 domain-containing protein</fullName>
    </recommendedName>
</protein>
<feature type="region of interest" description="Disordered" evidence="1">
    <location>
        <begin position="98"/>
        <end position="141"/>
    </location>
</feature>
<proteinExistence type="predicted"/>
<name>A0ABT7AI48_9HYPH</name>
<keyword evidence="2" id="KW-0472">Membrane</keyword>
<feature type="compositionally biased region" description="Basic and acidic residues" evidence="1">
    <location>
        <begin position="192"/>
        <end position="206"/>
    </location>
</feature>
<feature type="transmembrane region" description="Helical" evidence="2">
    <location>
        <begin position="33"/>
        <end position="56"/>
    </location>
</feature>